<dbReference type="AlphaFoldDB" id="A0A1R1YMV5"/>
<accession>A0A1R1YMV5</accession>
<comment type="caution">
    <text evidence="1">The sequence shown here is derived from an EMBL/GenBank/DDBJ whole genome shotgun (WGS) entry which is preliminary data.</text>
</comment>
<dbReference type="GO" id="GO:0003676">
    <property type="term" value="F:nucleic acid binding"/>
    <property type="evidence" value="ECO:0007669"/>
    <property type="project" value="InterPro"/>
</dbReference>
<organism evidence="1 2">
    <name type="scientific">Smittium culicis</name>
    <dbReference type="NCBI Taxonomy" id="133412"/>
    <lineage>
        <taxon>Eukaryota</taxon>
        <taxon>Fungi</taxon>
        <taxon>Fungi incertae sedis</taxon>
        <taxon>Zoopagomycota</taxon>
        <taxon>Kickxellomycotina</taxon>
        <taxon>Harpellomycetes</taxon>
        <taxon>Harpellales</taxon>
        <taxon>Legeriomycetaceae</taxon>
        <taxon>Smittium</taxon>
    </lineage>
</organism>
<sequence length="125" mass="14669">MLRYSLTKACRDDYREWESQLPGILYGLRCRQSPEKRSSPYRIVFGVAPKLPTDHEKEPVEVVSLAAREDEISSLPFDRRSLEREQRSSTRIQNFKIGEIVLALKEVLKKGNKIDKKNPRYEEPY</sequence>
<protein>
    <submittedName>
        <fullName evidence="1">Uncharacterized protein</fullName>
    </submittedName>
</protein>
<dbReference type="Proteomes" id="UP000187429">
    <property type="component" value="Unassembled WGS sequence"/>
</dbReference>
<dbReference type="EMBL" id="LSSM01000673">
    <property type="protein sequence ID" value="OMJ28228.1"/>
    <property type="molecule type" value="Genomic_DNA"/>
</dbReference>
<name>A0A1R1YMV5_9FUNG</name>
<dbReference type="OrthoDB" id="3235313at2759"/>
<evidence type="ECO:0000313" key="2">
    <source>
        <dbReference type="Proteomes" id="UP000187429"/>
    </source>
</evidence>
<reference evidence="2" key="1">
    <citation type="submission" date="2017-01" db="EMBL/GenBank/DDBJ databases">
        <authorList>
            <person name="Wang Y."/>
            <person name="White M."/>
            <person name="Kvist S."/>
            <person name="Moncalvo J.-M."/>
        </authorList>
    </citation>
    <scope>NUCLEOTIDE SEQUENCE [LARGE SCALE GENOMIC DNA]</scope>
    <source>
        <strain evidence="2">ID-206-W2</strain>
    </source>
</reference>
<evidence type="ECO:0000313" key="1">
    <source>
        <dbReference type="EMBL" id="OMJ28228.1"/>
    </source>
</evidence>
<proteinExistence type="predicted"/>
<gene>
    <name evidence="1" type="ORF">AYI69_g2300</name>
</gene>
<dbReference type="InterPro" id="IPR036397">
    <property type="entry name" value="RNaseH_sf"/>
</dbReference>
<dbReference type="Gene3D" id="3.30.420.10">
    <property type="entry name" value="Ribonuclease H-like superfamily/Ribonuclease H"/>
    <property type="match status" value="1"/>
</dbReference>
<keyword evidence="2" id="KW-1185">Reference proteome</keyword>